<name>C5S4Z4_9PAST</name>
<comment type="caution">
    <text evidence="1">The sequence shown here is derived from an EMBL/GenBank/DDBJ whole genome shotgun (WGS) entry which is preliminary data.</text>
</comment>
<evidence type="ECO:0000313" key="2">
    <source>
        <dbReference type="Proteomes" id="UP000005532"/>
    </source>
</evidence>
<proteinExistence type="predicted"/>
<dbReference type="AlphaFoldDB" id="C5S4Z4"/>
<gene>
    <name evidence="1" type="ORF">AM305_03428</name>
</gene>
<dbReference type="EMBL" id="ACQL01000165">
    <property type="protein sequence ID" value="EER46022.1"/>
    <property type="molecule type" value="Genomic_DNA"/>
</dbReference>
<feature type="non-terminal residue" evidence="1">
    <location>
        <position position="1"/>
    </location>
</feature>
<accession>C5S4Z4</accession>
<reference evidence="1 2" key="1">
    <citation type="journal article" date="2010" name="Vet. Microbiol.">
        <title>Production of haemolysins by strains of the Actinobacillus minor/porcitonsillarum complex.</title>
        <authorList>
            <person name="Arya G."/>
            <person name="Niven D.F."/>
        </authorList>
    </citation>
    <scope>NUCLEOTIDE SEQUENCE [LARGE SCALE GENOMIC DNA]</scope>
    <source>
        <strain evidence="1 2">NM305</strain>
    </source>
</reference>
<sequence length="49" mass="5582">TSQDLASEIIQLKQTISHQQEMLSAKNELIALQKSQLETLQKMVEKLSQ</sequence>
<evidence type="ECO:0000313" key="1">
    <source>
        <dbReference type="EMBL" id="EER46022.1"/>
    </source>
</evidence>
<organism evidence="1 2">
    <name type="scientific">Actinobacillus minor NM305</name>
    <dbReference type="NCBI Taxonomy" id="637911"/>
    <lineage>
        <taxon>Bacteria</taxon>
        <taxon>Pseudomonadati</taxon>
        <taxon>Pseudomonadota</taxon>
        <taxon>Gammaproteobacteria</taxon>
        <taxon>Pasteurellales</taxon>
        <taxon>Pasteurellaceae</taxon>
        <taxon>Actinobacillus</taxon>
    </lineage>
</organism>
<dbReference type="Proteomes" id="UP000005532">
    <property type="component" value="Unassembled WGS sequence"/>
</dbReference>
<protein>
    <submittedName>
        <fullName evidence="1">Uncharacterized protein</fullName>
    </submittedName>
</protein>